<name>A0A0D2MHQ2_HYPSF</name>
<evidence type="ECO:0000259" key="6">
    <source>
        <dbReference type="SMART" id="SM01238"/>
    </source>
</evidence>
<comment type="similarity">
    <text evidence="2">Belongs to the mitochondrion-specific ribosomal protein mS41 family.</text>
</comment>
<dbReference type="SMART" id="SM01238">
    <property type="entry name" value="IGR"/>
    <property type="match status" value="1"/>
</dbReference>
<protein>
    <recommendedName>
        <fullName evidence="4">Small ribosomal subunit protein mS41</fullName>
    </recommendedName>
</protein>
<feature type="domain" description="Small ribosomal subunit protein mS41 SAM" evidence="6">
    <location>
        <begin position="57"/>
        <end position="111"/>
    </location>
</feature>
<dbReference type="STRING" id="945553.A0A0D2MHQ2"/>
<dbReference type="Proteomes" id="UP000054270">
    <property type="component" value="Unassembled WGS sequence"/>
</dbReference>
<sequence>MAAALLNLQRIVRTFTPLSALARSYYVRPVVPSTLDPATHRIGFGPHSVPAPAIKQPADFLKRIGRGAETKLSAETWDALWRMDGNAMKKAGVGVRDRRYIQWCMEKFRLGFPIEEFAHEPSPKKTIRGWGPKVQNGKRIRSRRVRDKKKKAKMANASRPISLV</sequence>
<evidence type="ECO:0000256" key="4">
    <source>
        <dbReference type="ARBA" id="ARBA00035129"/>
    </source>
</evidence>
<dbReference type="GO" id="GO:0005739">
    <property type="term" value="C:mitochondrion"/>
    <property type="evidence" value="ECO:0007669"/>
    <property type="project" value="UniProtKB-SubCell"/>
</dbReference>
<evidence type="ECO:0000256" key="1">
    <source>
        <dbReference type="ARBA" id="ARBA00004173"/>
    </source>
</evidence>
<dbReference type="AlphaFoldDB" id="A0A0D2MHQ2"/>
<dbReference type="OrthoDB" id="18595at2759"/>
<proteinExistence type="inferred from homology"/>
<reference evidence="8" key="1">
    <citation type="submission" date="2014-04" db="EMBL/GenBank/DDBJ databases">
        <title>Evolutionary Origins and Diversification of the Mycorrhizal Mutualists.</title>
        <authorList>
            <consortium name="DOE Joint Genome Institute"/>
            <consortium name="Mycorrhizal Genomics Consortium"/>
            <person name="Kohler A."/>
            <person name="Kuo A."/>
            <person name="Nagy L.G."/>
            <person name="Floudas D."/>
            <person name="Copeland A."/>
            <person name="Barry K.W."/>
            <person name="Cichocki N."/>
            <person name="Veneault-Fourrey C."/>
            <person name="LaButti K."/>
            <person name="Lindquist E.A."/>
            <person name="Lipzen A."/>
            <person name="Lundell T."/>
            <person name="Morin E."/>
            <person name="Murat C."/>
            <person name="Riley R."/>
            <person name="Ohm R."/>
            <person name="Sun H."/>
            <person name="Tunlid A."/>
            <person name="Henrissat B."/>
            <person name="Grigoriev I.V."/>
            <person name="Hibbett D.S."/>
            <person name="Martin F."/>
        </authorList>
    </citation>
    <scope>NUCLEOTIDE SEQUENCE [LARGE SCALE GENOMIC DNA]</scope>
    <source>
        <strain evidence="8">FD-334 SS-4</strain>
    </source>
</reference>
<evidence type="ECO:0000313" key="8">
    <source>
        <dbReference type="Proteomes" id="UP000054270"/>
    </source>
</evidence>
<dbReference type="Pfam" id="PF09597">
    <property type="entry name" value="SAM_Ribosomal_mS41"/>
    <property type="match status" value="1"/>
</dbReference>
<evidence type="ECO:0000256" key="5">
    <source>
        <dbReference type="SAM" id="MobiDB-lite"/>
    </source>
</evidence>
<feature type="region of interest" description="Disordered" evidence="5">
    <location>
        <begin position="123"/>
        <end position="164"/>
    </location>
</feature>
<dbReference type="EMBL" id="KN817544">
    <property type="protein sequence ID" value="KJA23168.1"/>
    <property type="molecule type" value="Genomic_DNA"/>
</dbReference>
<dbReference type="PANTHER" id="PTHR28235">
    <property type="entry name" value="PROTEIN FYV4, MITOCHONDRIAL"/>
    <property type="match status" value="1"/>
</dbReference>
<evidence type="ECO:0000313" key="7">
    <source>
        <dbReference type="EMBL" id="KJA23168.1"/>
    </source>
</evidence>
<dbReference type="PANTHER" id="PTHR28235:SF1">
    <property type="entry name" value="SMALL RIBOSOMAL SUBUNIT PROTEIN MS41"/>
    <property type="match status" value="1"/>
</dbReference>
<feature type="compositionally biased region" description="Basic residues" evidence="5">
    <location>
        <begin position="136"/>
        <end position="153"/>
    </location>
</feature>
<accession>A0A0D2MHQ2</accession>
<dbReference type="InterPro" id="IPR039603">
    <property type="entry name" value="Ribosomal_mS41"/>
</dbReference>
<gene>
    <name evidence="7" type="ORF">HYPSUDRAFT_39941</name>
</gene>
<evidence type="ECO:0000256" key="3">
    <source>
        <dbReference type="ARBA" id="ARBA00023128"/>
    </source>
</evidence>
<evidence type="ECO:0000256" key="2">
    <source>
        <dbReference type="ARBA" id="ARBA00010492"/>
    </source>
</evidence>
<organism evidence="7 8">
    <name type="scientific">Hypholoma sublateritium (strain FD-334 SS-4)</name>
    <dbReference type="NCBI Taxonomy" id="945553"/>
    <lineage>
        <taxon>Eukaryota</taxon>
        <taxon>Fungi</taxon>
        <taxon>Dikarya</taxon>
        <taxon>Basidiomycota</taxon>
        <taxon>Agaricomycotina</taxon>
        <taxon>Agaricomycetes</taxon>
        <taxon>Agaricomycetidae</taxon>
        <taxon>Agaricales</taxon>
        <taxon>Agaricineae</taxon>
        <taxon>Strophariaceae</taxon>
        <taxon>Hypholoma</taxon>
    </lineage>
</organism>
<keyword evidence="3" id="KW-0496">Mitochondrion</keyword>
<keyword evidence="8" id="KW-1185">Reference proteome</keyword>
<dbReference type="InterPro" id="IPR019083">
    <property type="entry name" value="SAM_Ribosomal_mS41"/>
</dbReference>
<comment type="subcellular location">
    <subcellularLocation>
        <location evidence="1">Mitochondrion</location>
    </subcellularLocation>
</comment>